<feature type="domain" description="BLOC-1-related complex subunit 6 C-terminal helix" evidence="2">
    <location>
        <begin position="33"/>
        <end position="120"/>
    </location>
</feature>
<dbReference type="Proteomes" id="UP000011083">
    <property type="component" value="Unassembled WGS sequence"/>
</dbReference>
<dbReference type="AlphaFoldDB" id="L8H3B5"/>
<evidence type="ECO:0000313" key="4">
    <source>
        <dbReference type="Proteomes" id="UP000011083"/>
    </source>
</evidence>
<dbReference type="PANTHER" id="PTHR13440:SF7">
    <property type="entry name" value="BLOC-1 RELATED COMPLEX SUBUNIT 6"/>
    <property type="match status" value="1"/>
</dbReference>
<evidence type="ECO:0000259" key="2">
    <source>
        <dbReference type="Pfam" id="PF10157"/>
    </source>
</evidence>
<dbReference type="RefSeq" id="XP_004340975.1">
    <property type="nucleotide sequence ID" value="XM_004340927.1"/>
</dbReference>
<dbReference type="GeneID" id="14919882"/>
<evidence type="ECO:0000313" key="3">
    <source>
        <dbReference type="EMBL" id="ELR18911.1"/>
    </source>
</evidence>
<dbReference type="GO" id="GO:0032418">
    <property type="term" value="P:lysosome localization"/>
    <property type="evidence" value="ECO:0007669"/>
    <property type="project" value="TreeGrafter"/>
</dbReference>
<reference evidence="3 4" key="1">
    <citation type="journal article" date="2013" name="Genome Biol.">
        <title>Genome of Acanthamoeba castellanii highlights extensive lateral gene transfer and early evolution of tyrosine kinase signaling.</title>
        <authorList>
            <person name="Clarke M."/>
            <person name="Lohan A.J."/>
            <person name="Liu B."/>
            <person name="Lagkouvardos I."/>
            <person name="Roy S."/>
            <person name="Zafar N."/>
            <person name="Bertelli C."/>
            <person name="Schilde C."/>
            <person name="Kianianmomeni A."/>
            <person name="Burglin T.R."/>
            <person name="Frech C."/>
            <person name="Turcotte B."/>
            <person name="Kopec K.O."/>
            <person name="Synnott J.M."/>
            <person name="Choo C."/>
            <person name="Paponov I."/>
            <person name="Finkler A."/>
            <person name="Soon Heng Tan C."/>
            <person name="Hutchins A.P."/>
            <person name="Weinmeier T."/>
            <person name="Rattei T."/>
            <person name="Chu J.S."/>
            <person name="Gimenez G."/>
            <person name="Irimia M."/>
            <person name="Rigden D.J."/>
            <person name="Fitzpatrick D.A."/>
            <person name="Lorenzo-Morales J."/>
            <person name="Bateman A."/>
            <person name="Chiu C.H."/>
            <person name="Tang P."/>
            <person name="Hegemann P."/>
            <person name="Fromm H."/>
            <person name="Raoult D."/>
            <person name="Greub G."/>
            <person name="Miranda-Saavedra D."/>
            <person name="Chen N."/>
            <person name="Nash P."/>
            <person name="Ginger M.L."/>
            <person name="Horn M."/>
            <person name="Schaap P."/>
            <person name="Caler L."/>
            <person name="Loftus B."/>
        </authorList>
    </citation>
    <scope>NUCLEOTIDE SEQUENCE [LARGE SCALE GENOMIC DNA]</scope>
    <source>
        <strain evidence="3 4">Neff</strain>
    </source>
</reference>
<keyword evidence="4" id="KW-1185">Reference proteome</keyword>
<dbReference type="VEuPathDB" id="AmoebaDB:ACA1_232470"/>
<proteinExistence type="predicted"/>
<feature type="region of interest" description="Disordered" evidence="1">
    <location>
        <begin position="1"/>
        <end position="20"/>
    </location>
</feature>
<accession>L8H3B5</accession>
<dbReference type="PANTHER" id="PTHR13440">
    <property type="entry name" value="BLOC-1 RELATED COMPLEX SUBUNIT 6"/>
    <property type="match status" value="1"/>
</dbReference>
<sequence length="129" mass="14409">METEVSIDEGVGEGNREERRPRLLRAEGSVLSEEFIEGLERQADATAQQLALHISSLHASLHAMQTFKMSADNTTAAVSTAVAQMHGFLTKCQQLNQDLPPIDDLAKQIKDLRRTLDLFEMLTLRFGRT</sequence>
<dbReference type="STRING" id="1257118.L8H3B5"/>
<evidence type="ECO:0000256" key="1">
    <source>
        <dbReference type="SAM" id="MobiDB-lite"/>
    </source>
</evidence>
<dbReference type="Pfam" id="PF10157">
    <property type="entry name" value="BORCS6"/>
    <property type="match status" value="1"/>
</dbReference>
<protein>
    <recommendedName>
        <fullName evidence="2">BLOC-1-related complex subunit 6 C-terminal helix domain-containing protein</fullName>
    </recommendedName>
</protein>
<organism evidence="3 4">
    <name type="scientific">Acanthamoeba castellanii (strain ATCC 30010 / Neff)</name>
    <dbReference type="NCBI Taxonomy" id="1257118"/>
    <lineage>
        <taxon>Eukaryota</taxon>
        <taxon>Amoebozoa</taxon>
        <taxon>Discosea</taxon>
        <taxon>Longamoebia</taxon>
        <taxon>Centramoebida</taxon>
        <taxon>Acanthamoebidae</taxon>
        <taxon>Acanthamoeba</taxon>
    </lineage>
</organism>
<gene>
    <name evidence="3" type="ORF">ACA1_232470</name>
</gene>
<dbReference type="InterPro" id="IPR019314">
    <property type="entry name" value="BORCS6"/>
</dbReference>
<dbReference type="EMBL" id="KB007939">
    <property type="protein sequence ID" value="ELR18911.1"/>
    <property type="molecule type" value="Genomic_DNA"/>
</dbReference>
<dbReference type="OrthoDB" id="21270at2759"/>
<feature type="compositionally biased region" description="Acidic residues" evidence="1">
    <location>
        <begin position="1"/>
        <end position="11"/>
    </location>
</feature>
<dbReference type="KEGG" id="acan:ACA1_232470"/>
<name>L8H3B5_ACACF</name>
<dbReference type="GO" id="GO:0099078">
    <property type="term" value="C:BORC complex"/>
    <property type="evidence" value="ECO:0007669"/>
    <property type="project" value="TreeGrafter"/>
</dbReference>
<dbReference type="InterPro" id="IPR046465">
    <property type="entry name" value="BORCS6_C"/>
</dbReference>